<feature type="transmembrane region" description="Helical" evidence="6">
    <location>
        <begin position="128"/>
        <end position="145"/>
    </location>
</feature>
<accession>A0A7W8EA12</accession>
<name>A0A7W8EA12_9BACT</name>
<dbReference type="GO" id="GO:0016020">
    <property type="term" value="C:membrane"/>
    <property type="evidence" value="ECO:0007669"/>
    <property type="project" value="UniProtKB-SubCell"/>
</dbReference>
<feature type="transmembrane region" description="Helical" evidence="6">
    <location>
        <begin position="184"/>
        <end position="205"/>
    </location>
</feature>
<dbReference type="InterPro" id="IPR005496">
    <property type="entry name" value="Integral_membrane_TerC"/>
</dbReference>
<sequence length="305" mass="33451">MTPLSHWIWFHVAIVALLALEYLLHLAVPNTKRKAIYATILWVAAALSLAAVLVRFYTSAGAVQYLAGYAIEEALSIDNLFVFLLLFRLFRIPEVRQPRVLFWGVAGAIVMRGAFIAAGLGLLHRFHWISYAFGAILLFGAIRLLRPENPNDATQTPGWIRWLSTLSPISESQDHFFVRQNGRVMGTILLLALVAVELTDIVFALDSIPAVLSITRQPFLAYTSNIMAVMGLRSLYVLLAAMLAKLRFLHFGLAAVLAFAAIKMLLGAWIEIGPLVSLAVIAGLLSVTIGASLLFTRPATQPISS</sequence>
<dbReference type="PANTHER" id="PTHR30238:SF0">
    <property type="entry name" value="THYLAKOID MEMBRANE PROTEIN TERC, CHLOROPLASTIC"/>
    <property type="match status" value="1"/>
</dbReference>
<dbReference type="Pfam" id="PF03741">
    <property type="entry name" value="TerC"/>
    <property type="match status" value="1"/>
</dbReference>
<dbReference type="Proteomes" id="UP000584867">
    <property type="component" value="Unassembled WGS sequence"/>
</dbReference>
<organism evidence="7 8">
    <name type="scientific">Granulicella mallensis</name>
    <dbReference type="NCBI Taxonomy" id="940614"/>
    <lineage>
        <taxon>Bacteria</taxon>
        <taxon>Pseudomonadati</taxon>
        <taxon>Acidobacteriota</taxon>
        <taxon>Terriglobia</taxon>
        <taxon>Terriglobales</taxon>
        <taxon>Acidobacteriaceae</taxon>
        <taxon>Granulicella</taxon>
    </lineage>
</organism>
<comment type="similarity">
    <text evidence="2">Belongs to the TerC family.</text>
</comment>
<reference evidence="7 8" key="1">
    <citation type="submission" date="2020-08" db="EMBL/GenBank/DDBJ databases">
        <title>Genomic Encyclopedia of Type Strains, Phase IV (KMG-V): Genome sequencing to study the core and pangenomes of soil and plant-associated prokaryotes.</title>
        <authorList>
            <person name="Whitman W."/>
        </authorList>
    </citation>
    <scope>NUCLEOTIDE SEQUENCE [LARGE SCALE GENOMIC DNA]</scope>
    <source>
        <strain evidence="7 8">X5P3</strain>
    </source>
</reference>
<protein>
    <submittedName>
        <fullName evidence="7">Tellurite resistance protein TerC</fullName>
    </submittedName>
</protein>
<dbReference type="InterPro" id="IPR022369">
    <property type="entry name" value="Integral_membrane_TerC_rswitch"/>
</dbReference>
<feature type="transmembrane region" description="Helical" evidence="6">
    <location>
        <begin position="69"/>
        <end position="89"/>
    </location>
</feature>
<comment type="caution">
    <text evidence="7">The sequence shown here is derived from an EMBL/GenBank/DDBJ whole genome shotgun (WGS) entry which is preliminary data.</text>
</comment>
<feature type="transmembrane region" description="Helical" evidence="6">
    <location>
        <begin position="36"/>
        <end position="57"/>
    </location>
</feature>
<evidence type="ECO:0000256" key="4">
    <source>
        <dbReference type="ARBA" id="ARBA00022989"/>
    </source>
</evidence>
<dbReference type="EMBL" id="JACHIO010000010">
    <property type="protein sequence ID" value="MBB5064261.1"/>
    <property type="molecule type" value="Genomic_DNA"/>
</dbReference>
<feature type="transmembrane region" description="Helical" evidence="6">
    <location>
        <begin position="101"/>
        <end position="122"/>
    </location>
</feature>
<feature type="transmembrane region" description="Helical" evidence="6">
    <location>
        <begin position="276"/>
        <end position="295"/>
    </location>
</feature>
<evidence type="ECO:0000313" key="8">
    <source>
        <dbReference type="Proteomes" id="UP000584867"/>
    </source>
</evidence>
<keyword evidence="4 6" id="KW-1133">Transmembrane helix</keyword>
<dbReference type="PANTHER" id="PTHR30238">
    <property type="entry name" value="MEMBRANE BOUND PREDICTED REDOX MODULATOR"/>
    <property type="match status" value="1"/>
</dbReference>
<keyword evidence="5 6" id="KW-0472">Membrane</keyword>
<comment type="subcellular location">
    <subcellularLocation>
        <location evidence="1">Membrane</location>
        <topology evidence="1">Multi-pass membrane protein</topology>
    </subcellularLocation>
</comment>
<evidence type="ECO:0000256" key="6">
    <source>
        <dbReference type="SAM" id="Phobius"/>
    </source>
</evidence>
<feature type="transmembrane region" description="Helical" evidence="6">
    <location>
        <begin position="251"/>
        <end position="270"/>
    </location>
</feature>
<keyword evidence="3 6" id="KW-0812">Transmembrane</keyword>
<evidence type="ECO:0000256" key="1">
    <source>
        <dbReference type="ARBA" id="ARBA00004141"/>
    </source>
</evidence>
<feature type="transmembrane region" description="Helical" evidence="6">
    <location>
        <begin position="225"/>
        <end position="244"/>
    </location>
</feature>
<evidence type="ECO:0000256" key="3">
    <source>
        <dbReference type="ARBA" id="ARBA00022692"/>
    </source>
</evidence>
<evidence type="ECO:0000313" key="7">
    <source>
        <dbReference type="EMBL" id="MBB5064261.1"/>
    </source>
</evidence>
<evidence type="ECO:0000256" key="2">
    <source>
        <dbReference type="ARBA" id="ARBA00007511"/>
    </source>
</evidence>
<feature type="transmembrane region" description="Helical" evidence="6">
    <location>
        <begin position="6"/>
        <end position="24"/>
    </location>
</feature>
<gene>
    <name evidence="7" type="ORF">HDF15_002615</name>
</gene>
<dbReference type="RefSeq" id="WP_184256038.1">
    <property type="nucleotide sequence ID" value="NZ_JACHIO010000010.1"/>
</dbReference>
<evidence type="ECO:0000256" key="5">
    <source>
        <dbReference type="ARBA" id="ARBA00023136"/>
    </source>
</evidence>
<proteinExistence type="inferred from homology"/>
<dbReference type="NCBIfam" id="TIGR03718">
    <property type="entry name" value="R_switched_Alx"/>
    <property type="match status" value="1"/>
</dbReference>
<dbReference type="AlphaFoldDB" id="A0A7W8EA12"/>